<evidence type="ECO:0000313" key="3">
    <source>
        <dbReference type="Proteomes" id="UP001619887"/>
    </source>
</evidence>
<dbReference type="PANTHER" id="PTHR14680">
    <property type="entry name" value="SI:DKEY-126G1.9-RELATED"/>
    <property type="match status" value="1"/>
</dbReference>
<reference evidence="2 3" key="1">
    <citation type="journal article" date="2022" name="G3 (Bethesda)">
        <title>Evaluating Illumina-, Nanopore-, and PacBio-based genome assembly strategies with the bald notothen, Trematomus borchgrevinki.</title>
        <authorList>
            <person name="Rayamajhi N."/>
            <person name="Cheng C.C."/>
            <person name="Catchen J.M."/>
        </authorList>
    </citation>
    <scope>NUCLEOTIDE SEQUENCE [LARGE SCALE GENOMIC DNA]</scope>
    <source>
        <strain evidence="2">AGRC-2024</strain>
    </source>
</reference>
<accession>A0ABD2FV78</accession>
<protein>
    <submittedName>
        <fullName evidence="2">Uncharacterized protein</fullName>
    </submittedName>
</protein>
<gene>
    <name evidence="2" type="ORF">OYC64_013676</name>
</gene>
<dbReference type="AlphaFoldDB" id="A0ABD2FV78"/>
<evidence type="ECO:0000313" key="2">
    <source>
        <dbReference type="EMBL" id="KAL3045450.1"/>
    </source>
</evidence>
<reference evidence="2 3" key="2">
    <citation type="journal article" date="2024" name="G3 (Bethesda)">
        <title>The genome of the cryopelagic Antarctic bald notothen, Trematomus borchgrevinki.</title>
        <authorList>
            <person name="Rayamajhi N."/>
            <person name="Rivera-Colon A.G."/>
            <person name="Minhas B.F."/>
            <person name="Cheng C.C."/>
            <person name="Catchen J.M."/>
        </authorList>
    </citation>
    <scope>NUCLEOTIDE SEQUENCE [LARGE SCALE GENOMIC DNA]</scope>
    <source>
        <strain evidence="2">AGRC-2024</strain>
    </source>
</reference>
<comment type="caution">
    <text evidence="2">The sequence shown here is derived from an EMBL/GenBank/DDBJ whole genome shotgun (WGS) entry which is preliminary data.</text>
</comment>
<evidence type="ECO:0000256" key="1">
    <source>
        <dbReference type="SAM" id="MobiDB-lite"/>
    </source>
</evidence>
<organism evidence="2 3">
    <name type="scientific">Pagothenia borchgrevinki</name>
    <name type="common">Bald rockcod</name>
    <name type="synonym">Trematomus borchgrevinki</name>
    <dbReference type="NCBI Taxonomy" id="8213"/>
    <lineage>
        <taxon>Eukaryota</taxon>
        <taxon>Metazoa</taxon>
        <taxon>Chordata</taxon>
        <taxon>Craniata</taxon>
        <taxon>Vertebrata</taxon>
        <taxon>Euteleostomi</taxon>
        <taxon>Actinopterygii</taxon>
        <taxon>Neopterygii</taxon>
        <taxon>Teleostei</taxon>
        <taxon>Neoteleostei</taxon>
        <taxon>Acanthomorphata</taxon>
        <taxon>Eupercaria</taxon>
        <taxon>Perciformes</taxon>
        <taxon>Notothenioidei</taxon>
        <taxon>Nototheniidae</taxon>
        <taxon>Pagothenia</taxon>
    </lineage>
</organism>
<name>A0ABD2FV78_PAGBO</name>
<dbReference type="Proteomes" id="UP001619887">
    <property type="component" value="Unassembled WGS sequence"/>
</dbReference>
<sequence>MGAQDQEEEAAAPTETKKKKQTSKEVCFSVLPDRYEPLIEEEEEEEEETQEERRKRKEEKKRRKTKRYKKIRKNVGKALRLSWRCLMLGLQNMAAVYSTPSSALSTVVSEVQRSKA</sequence>
<dbReference type="Pfam" id="PF15828">
    <property type="entry name" value="RDD1"/>
    <property type="match status" value="1"/>
</dbReference>
<feature type="compositionally biased region" description="Basic residues" evidence="1">
    <location>
        <begin position="54"/>
        <end position="67"/>
    </location>
</feature>
<dbReference type="InterPro" id="IPR031667">
    <property type="entry name" value="RDD1"/>
</dbReference>
<proteinExistence type="predicted"/>
<dbReference type="PANTHER" id="PTHR14680:SF1">
    <property type="entry name" value="REQUIRED FOR DRUG-INDUCED DEATH PROTEIN 1"/>
    <property type="match status" value="1"/>
</dbReference>
<keyword evidence="3" id="KW-1185">Reference proteome</keyword>
<dbReference type="EMBL" id="JBIYXZ010002086">
    <property type="protein sequence ID" value="KAL3045450.1"/>
    <property type="molecule type" value="Genomic_DNA"/>
</dbReference>
<feature type="region of interest" description="Disordered" evidence="1">
    <location>
        <begin position="1"/>
        <end position="24"/>
    </location>
</feature>
<feature type="compositionally biased region" description="Acidic residues" evidence="1">
    <location>
        <begin position="1"/>
        <end position="10"/>
    </location>
</feature>
<feature type="compositionally biased region" description="Acidic residues" evidence="1">
    <location>
        <begin position="38"/>
        <end position="50"/>
    </location>
</feature>
<feature type="region of interest" description="Disordered" evidence="1">
    <location>
        <begin position="38"/>
        <end position="67"/>
    </location>
</feature>